<organism evidence="3 4">
    <name type="scientific">Polychaeton citri CBS 116435</name>
    <dbReference type="NCBI Taxonomy" id="1314669"/>
    <lineage>
        <taxon>Eukaryota</taxon>
        <taxon>Fungi</taxon>
        <taxon>Dikarya</taxon>
        <taxon>Ascomycota</taxon>
        <taxon>Pezizomycotina</taxon>
        <taxon>Dothideomycetes</taxon>
        <taxon>Dothideomycetidae</taxon>
        <taxon>Capnodiales</taxon>
        <taxon>Capnodiaceae</taxon>
        <taxon>Polychaeton</taxon>
    </lineage>
</organism>
<gene>
    <name evidence="3" type="ORF">K431DRAFT_324672</name>
</gene>
<name>A0A9P4QFD1_9PEZI</name>
<evidence type="ECO:0000256" key="2">
    <source>
        <dbReference type="ARBA" id="ARBA00022705"/>
    </source>
</evidence>
<evidence type="ECO:0000313" key="3">
    <source>
        <dbReference type="EMBL" id="KAF2723876.1"/>
    </source>
</evidence>
<protein>
    <recommendedName>
        <fullName evidence="5">Sister chromatid cohesion protein Dcc1</fullName>
    </recommendedName>
</protein>
<evidence type="ECO:0008006" key="5">
    <source>
        <dbReference type="Google" id="ProtNLM"/>
    </source>
</evidence>
<accession>A0A9P4QFD1</accession>
<dbReference type="Pfam" id="PF09724">
    <property type="entry name" value="Dcc1"/>
    <property type="match status" value="1"/>
</dbReference>
<dbReference type="GO" id="GO:0031390">
    <property type="term" value="C:Ctf18 RFC-like complex"/>
    <property type="evidence" value="ECO:0007669"/>
    <property type="project" value="InterPro"/>
</dbReference>
<dbReference type="GO" id="GO:0000775">
    <property type="term" value="C:chromosome, centromeric region"/>
    <property type="evidence" value="ECO:0007669"/>
    <property type="project" value="TreeGrafter"/>
</dbReference>
<comment type="similarity">
    <text evidence="1">Belongs to the DCC1 family.</text>
</comment>
<keyword evidence="4" id="KW-1185">Reference proteome</keyword>
<keyword evidence="2" id="KW-0235">DNA replication</keyword>
<dbReference type="PANTHER" id="PTHR13395">
    <property type="entry name" value="SISTER CHROMATID COHESION PROTEIN DCC1-RELATED"/>
    <property type="match status" value="1"/>
</dbReference>
<dbReference type="InterPro" id="IPR019128">
    <property type="entry name" value="Dcc1"/>
</dbReference>
<reference evidence="3" key="1">
    <citation type="journal article" date="2020" name="Stud. Mycol.">
        <title>101 Dothideomycetes genomes: a test case for predicting lifestyles and emergence of pathogens.</title>
        <authorList>
            <person name="Haridas S."/>
            <person name="Albert R."/>
            <person name="Binder M."/>
            <person name="Bloem J."/>
            <person name="Labutti K."/>
            <person name="Salamov A."/>
            <person name="Andreopoulos B."/>
            <person name="Baker S."/>
            <person name="Barry K."/>
            <person name="Bills G."/>
            <person name="Bluhm B."/>
            <person name="Cannon C."/>
            <person name="Castanera R."/>
            <person name="Culley D."/>
            <person name="Daum C."/>
            <person name="Ezra D."/>
            <person name="Gonzalez J."/>
            <person name="Henrissat B."/>
            <person name="Kuo A."/>
            <person name="Liang C."/>
            <person name="Lipzen A."/>
            <person name="Lutzoni F."/>
            <person name="Magnuson J."/>
            <person name="Mondo S."/>
            <person name="Nolan M."/>
            <person name="Ohm R."/>
            <person name="Pangilinan J."/>
            <person name="Park H.-J."/>
            <person name="Ramirez L."/>
            <person name="Alfaro M."/>
            <person name="Sun H."/>
            <person name="Tritt A."/>
            <person name="Yoshinaga Y."/>
            <person name="Zwiers L.-H."/>
            <person name="Turgeon B."/>
            <person name="Goodwin S."/>
            <person name="Spatafora J."/>
            <person name="Crous P."/>
            <person name="Grigoriev I."/>
        </authorList>
    </citation>
    <scope>NUCLEOTIDE SEQUENCE</scope>
    <source>
        <strain evidence="3">CBS 116435</strain>
    </source>
</reference>
<dbReference type="GO" id="GO:0006260">
    <property type="term" value="P:DNA replication"/>
    <property type="evidence" value="ECO:0007669"/>
    <property type="project" value="UniProtKB-KW"/>
</dbReference>
<dbReference type="EMBL" id="MU003774">
    <property type="protein sequence ID" value="KAF2723876.1"/>
    <property type="molecule type" value="Genomic_DNA"/>
</dbReference>
<dbReference type="Proteomes" id="UP000799441">
    <property type="component" value="Unassembled WGS sequence"/>
</dbReference>
<comment type="caution">
    <text evidence="3">The sequence shown here is derived from an EMBL/GenBank/DDBJ whole genome shotgun (WGS) entry which is preliminary data.</text>
</comment>
<dbReference type="GO" id="GO:0034088">
    <property type="term" value="P:maintenance of mitotic sister chromatid cohesion"/>
    <property type="evidence" value="ECO:0007669"/>
    <property type="project" value="TreeGrafter"/>
</dbReference>
<dbReference type="AlphaFoldDB" id="A0A9P4QFD1"/>
<proteinExistence type="inferred from homology"/>
<sequence length="342" mass="37261">MSTQDQTGIEFSVVPEEHQERFRLLELPPELLALLTQEDAEPLLFKATDSSDGNTPQSAVKLCTDDKTYSIRQVNTSNSVYLARPGLSVVADGGLPPPASVEAFAQCDSFLEATLQAKSSAVSHIRSQVPVYSSTGHYGGKSAVTRGQLYDNIPLSKAECDESWIELACFEMRDSAGSFIPSAAARIQAWSSILTNAAANTIDLTSQIANVDVELIVDDTEDWPVELTQAVLYSVRDMSEGTPLIIDQAKCLRLVGASLLETYQTKGLPTSEFRARWADLLPERWRGSKGPDLQAIQGSYNIEGTTIVFVEKDASNGPQGSKTTLGVKRAWHEKFRQSKKAG</sequence>
<evidence type="ECO:0000313" key="4">
    <source>
        <dbReference type="Proteomes" id="UP000799441"/>
    </source>
</evidence>
<dbReference type="GO" id="GO:0000785">
    <property type="term" value="C:chromatin"/>
    <property type="evidence" value="ECO:0007669"/>
    <property type="project" value="TreeGrafter"/>
</dbReference>
<evidence type="ECO:0000256" key="1">
    <source>
        <dbReference type="ARBA" id="ARBA00007017"/>
    </source>
</evidence>
<dbReference type="PANTHER" id="PTHR13395:SF6">
    <property type="entry name" value="SISTER CHROMATID COHESION PROTEIN DCC1"/>
    <property type="match status" value="1"/>
</dbReference>
<dbReference type="OrthoDB" id="5199543at2759"/>